<dbReference type="GO" id="GO:0009052">
    <property type="term" value="P:pentose-phosphate shunt, non-oxidative branch"/>
    <property type="evidence" value="ECO:0007669"/>
    <property type="project" value="TreeGrafter"/>
</dbReference>
<dbReference type="InterPro" id="IPR004785">
    <property type="entry name" value="RpiB"/>
</dbReference>
<dbReference type="PIRSF" id="PIRSF005384">
    <property type="entry name" value="RpiB_LacA_B"/>
    <property type="match status" value="1"/>
</dbReference>
<evidence type="ECO:0000256" key="1">
    <source>
        <dbReference type="ARBA" id="ARBA00008754"/>
    </source>
</evidence>
<dbReference type="PANTHER" id="PTHR30345">
    <property type="entry name" value="RIBOSE-5-PHOSPHATE ISOMERASE B"/>
    <property type="match status" value="1"/>
</dbReference>
<dbReference type="NCBIfam" id="TIGR00689">
    <property type="entry name" value="rpiB_lacA_lacB"/>
    <property type="match status" value="1"/>
</dbReference>
<gene>
    <name evidence="4" type="primary">rpiB</name>
    <name evidence="4" type="ORF">MR241_00475</name>
</gene>
<dbReference type="InterPro" id="IPR036569">
    <property type="entry name" value="RpiB_LacA_LacB_sf"/>
</dbReference>
<evidence type="ECO:0000313" key="5">
    <source>
        <dbReference type="Proteomes" id="UP001139365"/>
    </source>
</evidence>
<feature type="active site" description="Proton donor" evidence="3">
    <location>
        <position position="105"/>
    </location>
</feature>
<dbReference type="Proteomes" id="UP001139365">
    <property type="component" value="Unassembled WGS sequence"/>
</dbReference>
<name>A0AAE3FEY6_9BACT</name>
<dbReference type="GO" id="GO:0019316">
    <property type="term" value="P:D-allose catabolic process"/>
    <property type="evidence" value="ECO:0007669"/>
    <property type="project" value="TreeGrafter"/>
</dbReference>
<dbReference type="SUPFAM" id="SSF89623">
    <property type="entry name" value="Ribose/Galactose isomerase RpiB/AlsB"/>
    <property type="match status" value="1"/>
</dbReference>
<sequence length="154" mass="16770">MNKMNTTRKIAIGCDHGAYLLKESVRLHLASLGFSCTDFGTYGPESVNYPVYAHRVCEAIQKGEADLGILLCSTGIGMSMAANKHRGIRAALCGDTYSARFTRMHNDANVLCMGANVVGGGLAFDIIDAFLSNEFEGGRHKVRVDMVMEFENNQ</sequence>
<dbReference type="EC" id="5.3.1.6" evidence="4"/>
<accession>A0AAE3FEY6</accession>
<organism evidence="4 5">
    <name type="scientific">Candidatus Colimorpha enterica</name>
    <dbReference type="NCBI Taxonomy" id="3083063"/>
    <lineage>
        <taxon>Bacteria</taxon>
        <taxon>Pseudomonadati</taxon>
        <taxon>Bacteroidota</taxon>
        <taxon>Bacteroidia</taxon>
        <taxon>Bacteroidales</taxon>
        <taxon>Candidatus Colimorpha</taxon>
    </lineage>
</organism>
<dbReference type="NCBIfam" id="NF004051">
    <property type="entry name" value="PRK05571.1"/>
    <property type="match status" value="1"/>
</dbReference>
<protein>
    <submittedName>
        <fullName evidence="4">Ribose 5-phosphate isomerase B</fullName>
        <ecNumber evidence="4">5.3.1.6</ecNumber>
    </submittedName>
</protein>
<evidence type="ECO:0000256" key="2">
    <source>
        <dbReference type="ARBA" id="ARBA00023235"/>
    </source>
</evidence>
<comment type="similarity">
    <text evidence="1">Belongs to the LacAB/RpiB family.</text>
</comment>
<proteinExistence type="inferred from homology"/>
<dbReference type="PANTHER" id="PTHR30345:SF0">
    <property type="entry name" value="DNA DAMAGE-REPAIR_TOLERATION PROTEIN DRT102"/>
    <property type="match status" value="1"/>
</dbReference>
<dbReference type="AlphaFoldDB" id="A0AAE3FEY6"/>
<dbReference type="EMBL" id="JALEMU010000012">
    <property type="protein sequence ID" value="MCI5754752.1"/>
    <property type="molecule type" value="Genomic_DNA"/>
</dbReference>
<dbReference type="Pfam" id="PF02502">
    <property type="entry name" value="LacAB_rpiB"/>
    <property type="match status" value="1"/>
</dbReference>
<comment type="caution">
    <text evidence="4">The sequence shown here is derived from an EMBL/GenBank/DDBJ whole genome shotgun (WGS) entry which is preliminary data.</text>
</comment>
<dbReference type="InterPro" id="IPR003500">
    <property type="entry name" value="RpiB_LacA_LacB"/>
</dbReference>
<dbReference type="NCBIfam" id="TIGR01120">
    <property type="entry name" value="rpiB"/>
    <property type="match status" value="1"/>
</dbReference>
<keyword evidence="2 4" id="KW-0413">Isomerase</keyword>
<dbReference type="GO" id="GO:0004751">
    <property type="term" value="F:ribose-5-phosphate isomerase activity"/>
    <property type="evidence" value="ECO:0007669"/>
    <property type="project" value="UniProtKB-EC"/>
</dbReference>
<evidence type="ECO:0000256" key="3">
    <source>
        <dbReference type="PIRSR" id="PIRSR005384-1"/>
    </source>
</evidence>
<feature type="active site" description="Proton acceptor" evidence="3">
    <location>
        <position position="72"/>
    </location>
</feature>
<dbReference type="Gene3D" id="3.40.1400.10">
    <property type="entry name" value="Sugar-phosphate isomerase, RpiB/LacA/LacB"/>
    <property type="match status" value="1"/>
</dbReference>
<evidence type="ECO:0000313" key="4">
    <source>
        <dbReference type="EMBL" id="MCI5754752.1"/>
    </source>
</evidence>
<reference evidence="4 5" key="1">
    <citation type="submission" date="2022-03" db="EMBL/GenBank/DDBJ databases">
        <title>Metagenome-assembled genomes from swine fecal metagenomes.</title>
        <authorList>
            <person name="Holman D.B."/>
            <person name="Kommadath A."/>
        </authorList>
    </citation>
    <scope>NUCLEOTIDE SEQUENCE [LARGE SCALE GENOMIC DNA]</scope>
    <source>
        <strain evidence="4">SUG147</strain>
    </source>
</reference>